<organism evidence="2 3">
    <name type="scientific">Metabacillus flavus</name>
    <dbReference type="NCBI Taxonomy" id="2823519"/>
    <lineage>
        <taxon>Bacteria</taxon>
        <taxon>Bacillati</taxon>
        <taxon>Bacillota</taxon>
        <taxon>Bacilli</taxon>
        <taxon>Bacillales</taxon>
        <taxon>Bacillaceae</taxon>
        <taxon>Metabacillus</taxon>
    </lineage>
</organism>
<protein>
    <submittedName>
        <fullName evidence="2">SDR family oxidoreductase</fullName>
    </submittedName>
</protein>
<reference evidence="2 3" key="1">
    <citation type="submission" date="2021-04" db="EMBL/GenBank/DDBJ databases">
        <title>Metabacillus sp. strain KIGAM252 whole genome sequence.</title>
        <authorList>
            <person name="Seo M.-J."/>
            <person name="Cho E.-S."/>
            <person name="Hwang C.Y."/>
            <person name="Yoon D.J."/>
        </authorList>
    </citation>
    <scope>NUCLEOTIDE SEQUENCE [LARGE SCALE GENOMIC DNA]</scope>
    <source>
        <strain evidence="2 3">KIGAM252</strain>
    </source>
</reference>
<keyword evidence="3" id="KW-1185">Reference proteome</keyword>
<accession>A0ABS5L9L7</accession>
<evidence type="ECO:0000313" key="3">
    <source>
        <dbReference type="Proteomes" id="UP000682403"/>
    </source>
</evidence>
<proteinExistence type="predicted"/>
<evidence type="ECO:0000313" key="2">
    <source>
        <dbReference type="EMBL" id="MBS2967411.1"/>
    </source>
</evidence>
<comment type="caution">
    <text evidence="2">The sequence shown here is derived from an EMBL/GenBank/DDBJ whole genome shotgun (WGS) entry which is preliminary data.</text>
</comment>
<dbReference type="CDD" id="cd05243">
    <property type="entry name" value="SDR_a5"/>
    <property type="match status" value="1"/>
</dbReference>
<dbReference type="PANTHER" id="PTHR15020:SF50">
    <property type="entry name" value="UPF0659 PROTEIN YMR090W"/>
    <property type="match status" value="1"/>
</dbReference>
<evidence type="ECO:0000259" key="1">
    <source>
        <dbReference type="Pfam" id="PF13460"/>
    </source>
</evidence>
<dbReference type="InterPro" id="IPR016040">
    <property type="entry name" value="NAD(P)-bd_dom"/>
</dbReference>
<dbReference type="EMBL" id="JAGVRK010000001">
    <property type="protein sequence ID" value="MBS2967411.1"/>
    <property type="molecule type" value="Genomic_DNA"/>
</dbReference>
<dbReference type="Proteomes" id="UP000682403">
    <property type="component" value="Unassembled WGS sequence"/>
</dbReference>
<dbReference type="Pfam" id="PF13460">
    <property type="entry name" value="NAD_binding_10"/>
    <property type="match status" value="1"/>
</dbReference>
<dbReference type="PANTHER" id="PTHR15020">
    <property type="entry name" value="FLAVIN REDUCTASE-RELATED"/>
    <property type="match status" value="1"/>
</dbReference>
<name>A0ABS5L9L7_9BACI</name>
<sequence>MKVIIAGANGQIGKQVVELLQSGGEHTPIAMVRKQEQADAFAEKGIETVLADLEGTVSDLENAVKGSDAIVFTAGSGGSTGSDKTLLIDLDGAGKLIEAAKQTGVQRFVMVSALQAHNRENWNEQLLPYYAAKHYADKELERSGLDYTIVRPGGLLNEPGTGKVSAAENLERGSIPREDVARVIAASLAENHTFKKSFDLISGDTSIDEAIRSI</sequence>
<dbReference type="SUPFAM" id="SSF51735">
    <property type="entry name" value="NAD(P)-binding Rossmann-fold domains"/>
    <property type="match status" value="1"/>
</dbReference>
<gene>
    <name evidence="2" type="ORF">J9317_01220</name>
</gene>
<dbReference type="InterPro" id="IPR036291">
    <property type="entry name" value="NAD(P)-bd_dom_sf"/>
</dbReference>
<feature type="domain" description="NAD(P)-binding" evidence="1">
    <location>
        <begin position="7"/>
        <end position="190"/>
    </location>
</feature>
<dbReference type="RefSeq" id="WP_211555839.1">
    <property type="nucleotide sequence ID" value="NZ_JAGVRK010000001.1"/>
</dbReference>
<dbReference type="Gene3D" id="3.40.50.720">
    <property type="entry name" value="NAD(P)-binding Rossmann-like Domain"/>
    <property type="match status" value="1"/>
</dbReference>